<evidence type="ECO:0000313" key="2">
    <source>
        <dbReference type="Proteomes" id="UP000587508"/>
    </source>
</evidence>
<reference evidence="1 2" key="1">
    <citation type="submission" date="2020-07" db="EMBL/GenBank/DDBJ databases">
        <authorList>
            <person name="Pothier F. J."/>
        </authorList>
    </citation>
    <scope>NUCLEOTIDE SEQUENCE [LARGE SCALE GENOMIC DNA]</scope>
    <source>
        <strain evidence="1 2">CFBP 7900</strain>
    </source>
</reference>
<name>A0A6V7F0Y4_9XANT</name>
<evidence type="ECO:0000313" key="1">
    <source>
        <dbReference type="EMBL" id="CAD0357125.1"/>
    </source>
</evidence>
<comment type="caution">
    <text evidence="1">The sequence shown here is derived from an EMBL/GenBank/DDBJ whole genome shotgun (WGS) entry which is preliminary data.</text>
</comment>
<dbReference type="EMBL" id="CAJDKC010000004">
    <property type="protein sequence ID" value="CAD0357131.1"/>
    <property type="molecule type" value="Genomic_DNA"/>
</dbReference>
<accession>A0A6V7F0Y4</accession>
<sequence length="56" mass="6242">MNCGDGPNRASIWRAFLLALRVLSTRSADAVPQCRQLGYAAVSLSIRARHERHLHV</sequence>
<dbReference type="EMBL" id="CAJDKC010000004">
    <property type="protein sequence ID" value="CAD0357125.1"/>
    <property type="molecule type" value="Genomic_DNA"/>
</dbReference>
<dbReference type="Proteomes" id="UP000587508">
    <property type="component" value="Unassembled WGS sequence"/>
</dbReference>
<organism evidence="1 2">
    <name type="scientific">Xanthomonas hortorum pv. carotae</name>
    <dbReference type="NCBI Taxonomy" id="487904"/>
    <lineage>
        <taxon>Bacteria</taxon>
        <taxon>Pseudomonadati</taxon>
        <taxon>Pseudomonadota</taxon>
        <taxon>Gammaproteobacteria</taxon>
        <taxon>Lysobacterales</taxon>
        <taxon>Lysobacteraceae</taxon>
        <taxon>Xanthomonas</taxon>
    </lineage>
</organism>
<protein>
    <submittedName>
        <fullName evidence="1">Uncharacterized protein</fullName>
    </submittedName>
</protein>
<dbReference type="AlphaFoldDB" id="A0A6V7F0Y4"/>
<gene>
    <name evidence="1" type="ORF">CFBP7900_29100</name>
</gene>
<proteinExistence type="predicted"/>